<dbReference type="GO" id="GO:0034237">
    <property type="term" value="F:protein kinase A regulatory subunit binding"/>
    <property type="evidence" value="ECO:0007669"/>
    <property type="project" value="TreeGrafter"/>
</dbReference>
<reference evidence="5" key="1">
    <citation type="journal article" date="2019" name="Gigascience">
        <title>De novo genome assembly of the endangered Acer yangbiense, a plant species with extremely small populations endemic to Yunnan Province, China.</title>
        <authorList>
            <person name="Yang J."/>
            <person name="Wariss H.M."/>
            <person name="Tao L."/>
            <person name="Zhang R."/>
            <person name="Yun Q."/>
            <person name="Hollingsworth P."/>
            <person name="Dao Z."/>
            <person name="Luo G."/>
            <person name="Guo H."/>
            <person name="Ma Y."/>
            <person name="Sun W."/>
        </authorList>
    </citation>
    <scope>NUCLEOTIDE SEQUENCE [LARGE SCALE GENOMIC DNA]</scope>
    <source>
        <strain evidence="5">cv. Malutang</strain>
    </source>
</reference>
<feature type="compositionally biased region" description="Polar residues" evidence="3">
    <location>
        <begin position="1023"/>
        <end position="1036"/>
    </location>
</feature>
<feature type="region of interest" description="Disordered" evidence="3">
    <location>
        <begin position="1015"/>
        <end position="1038"/>
    </location>
</feature>
<dbReference type="GO" id="GO:0030036">
    <property type="term" value="P:actin cytoskeleton organization"/>
    <property type="evidence" value="ECO:0007669"/>
    <property type="project" value="UniProtKB-UniRule"/>
</dbReference>
<dbReference type="Gene3D" id="1.20.5.340">
    <property type="match status" value="1"/>
</dbReference>
<dbReference type="GO" id="GO:2000601">
    <property type="term" value="P:positive regulation of Arp2/3 complex-mediated actin nucleation"/>
    <property type="evidence" value="ECO:0007669"/>
    <property type="project" value="TreeGrafter"/>
</dbReference>
<dbReference type="Proteomes" id="UP000323000">
    <property type="component" value="Chromosome 13"/>
</dbReference>
<dbReference type="OrthoDB" id="753427at2759"/>
<dbReference type="PANTHER" id="PTHR12902">
    <property type="entry name" value="WASP-1"/>
    <property type="match status" value="1"/>
</dbReference>
<feature type="region of interest" description="Disordered" evidence="3">
    <location>
        <begin position="702"/>
        <end position="726"/>
    </location>
</feature>
<feature type="compositionally biased region" description="Polar residues" evidence="3">
    <location>
        <begin position="266"/>
        <end position="276"/>
    </location>
</feature>
<feature type="region of interest" description="Disordered" evidence="3">
    <location>
        <begin position="234"/>
        <end position="276"/>
    </location>
</feature>
<feature type="compositionally biased region" description="Basic and acidic residues" evidence="3">
    <location>
        <begin position="1216"/>
        <end position="1225"/>
    </location>
</feature>
<evidence type="ECO:0000256" key="1">
    <source>
        <dbReference type="ARBA" id="ARBA00006993"/>
    </source>
</evidence>
<keyword evidence="2" id="KW-0009">Actin-binding</keyword>
<accession>A0A5C7GSW6</accession>
<feature type="region of interest" description="Disordered" evidence="3">
    <location>
        <begin position="565"/>
        <end position="671"/>
    </location>
</feature>
<keyword evidence="5" id="KW-1185">Reference proteome</keyword>
<feature type="region of interest" description="Disordered" evidence="3">
    <location>
        <begin position="786"/>
        <end position="807"/>
    </location>
</feature>
<sequence>MPLSRFSVRNEYGLGQPELYREADKEDPKAVLDGVAVAGLVGILRQLGDLAEFAAEVFHGLQEQVMTTASRSHKLMVRVQHIEASLPPLEKAVLAQTSHIHFAYTAGSEWHPRIQLEQNHFVYNDLPRFIMDSYEECRDPPRFYMLDKFDAGGPGSCLKRYSDPTFFKRVPGSSIEATAEKNPRDKKARKSKINFFSEDMVYPYILMSIVLIQLPQYFCPLKLYLDGKMSNEQKKRSSQRNGEISRVASLSNHSGRMNFTCPDVSGRTSSQTASTVDMTQKSDLGYHSNSFGSRTGSGYIECVFNLDSSSQPGEHESKVSTSRSTQHIDALDSGFCDEPTQMAYDDIPQSSSEQQIARSSSCVTWDEKEEIVEPEDQQCDRDEAPEVLSENFDIDAQDTGVFNYRNVDQMDILIADEDTPKFISDGNQLDEIESETDNYMDALNTIESESEIDLDCQTKREVEQYSCTVGNERDEDEIHELMAHSSDHYPFNIDSHTESNISSSNGMPSSLPNSVPSTSIVHEQTAQILEKSYDLDPHSSSNGMPFSLPNSVPSYSIIHEQATQIPEESSDLDTHSSSNGMPFSLLNSVPSKNEQAPQIPEESSNLDTHSSSNGMPFSLLNSVPSKSIFHEQKTQNPEKSSDLDPHSSNNGMPSSLPNSASNSISHEQLPQIPEKSSYLDDSLGIDYLASADILDGPKVESVISDGPKIEPVSSDPSSSGARISELQDQSGDIKIISSSCESQQSHAEFSGGHPVTFWTNGGLLGLEPSKPPDFAMSNATSQNVARTNYETGGPPNHNLKGDGHIEKLDTPVGSVNSDAKFENSSGSHNSNRFNSSNVTALSASGAELVPVVEAKSTEANQGNDPNSSLVFGLGHRLLVNGFRGKLSLAHDDKSKKVSFLETGVSNWGSGRHRDAHQTISEITFVEQFGYGSPLSSLTSSPPLEHMKISFNPVDGSDTSKLKLKFPDGSHSHESVRDMFASFQLVPEPSIPLHDYGSESDDDTFCRSSPYMSDDCLSHHSDSNSEQWESGESTGGSKDQEMYDALCRMSSMESVSSSMQAEGTMKNGMHIDRGLQSVYTDSGAEPCLSGLDLPSFDTMNPLLQRESKTNPVNLLIQNPKDPNPLPPPLPPVQWRVSKPHSDGTEDIEYAVSEDPKHALDLKLLGSTISQQPEQPELAPAWQQSTNREVIASKQESKQDQQKLNGHKEANRNANGKAMDEKDDFLHQIRSKSFNLRPTAKARPNFTSGPPAKVTAILEKANAIRQAVGSDDGDDDDNWSDT</sequence>
<dbReference type="InterPro" id="IPR028288">
    <property type="entry name" value="SCAR/WAVE_fam"/>
</dbReference>
<evidence type="ECO:0000313" key="5">
    <source>
        <dbReference type="Proteomes" id="UP000323000"/>
    </source>
</evidence>
<dbReference type="AlphaFoldDB" id="A0A5C7GSW6"/>
<evidence type="ECO:0000256" key="3">
    <source>
        <dbReference type="SAM" id="MobiDB-lite"/>
    </source>
</evidence>
<comment type="caution">
    <text evidence="4">The sequence shown here is derived from an EMBL/GenBank/DDBJ whole genome shotgun (WGS) entry which is preliminary data.</text>
</comment>
<feature type="compositionally biased region" description="Basic and acidic residues" evidence="3">
    <location>
        <begin position="1193"/>
        <end position="1209"/>
    </location>
</feature>
<dbReference type="EMBL" id="VAHF01000013">
    <property type="protein sequence ID" value="TXG47577.1"/>
    <property type="molecule type" value="Genomic_DNA"/>
</dbReference>
<comment type="function">
    <text evidence="2">Involved in regulation of actin and microtubule organization. Part of a WAVE complex that activates the Arp2/3 complex.</text>
</comment>
<keyword evidence="2" id="KW-0206">Cytoskeleton</keyword>
<dbReference type="GO" id="GO:0003779">
    <property type="term" value="F:actin binding"/>
    <property type="evidence" value="ECO:0007669"/>
    <property type="project" value="UniProtKB-UniRule"/>
</dbReference>
<dbReference type="GO" id="GO:0005856">
    <property type="term" value="C:cytoskeleton"/>
    <property type="evidence" value="ECO:0007669"/>
    <property type="project" value="UniProtKB-SubCell"/>
</dbReference>
<feature type="compositionally biased region" description="Low complexity" evidence="3">
    <location>
        <begin position="499"/>
        <end position="514"/>
    </location>
</feature>
<feature type="compositionally biased region" description="Polar residues" evidence="3">
    <location>
        <begin position="248"/>
        <end position="257"/>
    </location>
</feature>
<name>A0A5C7GSW6_9ROSI</name>
<feature type="region of interest" description="Disordered" evidence="3">
    <location>
        <begin position="1169"/>
        <end position="1251"/>
    </location>
</feature>
<protein>
    <recommendedName>
        <fullName evidence="2">Protein SCAR</fullName>
    </recommendedName>
    <alternativeName>
        <fullName evidence="2">Protein WAVE</fullName>
    </alternativeName>
</protein>
<proteinExistence type="inferred from homology"/>
<gene>
    <name evidence="4" type="ORF">EZV62_026871</name>
</gene>
<evidence type="ECO:0000256" key="2">
    <source>
        <dbReference type="RuleBase" id="RU367034"/>
    </source>
</evidence>
<evidence type="ECO:0000313" key="4">
    <source>
        <dbReference type="EMBL" id="TXG47577.1"/>
    </source>
</evidence>
<feature type="compositionally biased region" description="Polar residues" evidence="3">
    <location>
        <begin position="575"/>
        <end position="625"/>
    </location>
</feature>
<organism evidence="4 5">
    <name type="scientific">Acer yangbiense</name>
    <dbReference type="NCBI Taxonomy" id="1000413"/>
    <lineage>
        <taxon>Eukaryota</taxon>
        <taxon>Viridiplantae</taxon>
        <taxon>Streptophyta</taxon>
        <taxon>Embryophyta</taxon>
        <taxon>Tracheophyta</taxon>
        <taxon>Spermatophyta</taxon>
        <taxon>Magnoliopsida</taxon>
        <taxon>eudicotyledons</taxon>
        <taxon>Gunneridae</taxon>
        <taxon>Pentapetalae</taxon>
        <taxon>rosids</taxon>
        <taxon>malvids</taxon>
        <taxon>Sapindales</taxon>
        <taxon>Sapindaceae</taxon>
        <taxon>Hippocastanoideae</taxon>
        <taxon>Acereae</taxon>
        <taxon>Acer</taxon>
    </lineage>
</organism>
<comment type="similarity">
    <text evidence="1 2">Belongs to the SCAR/WAVE family.</text>
</comment>
<dbReference type="Gene3D" id="6.10.280.150">
    <property type="match status" value="2"/>
</dbReference>
<feature type="region of interest" description="Disordered" evidence="3">
    <location>
        <begin position="495"/>
        <end position="517"/>
    </location>
</feature>
<dbReference type="PANTHER" id="PTHR12902:SF33">
    <property type="entry name" value="PROTEIN SCAR3"/>
    <property type="match status" value="1"/>
</dbReference>
<comment type="subcellular location">
    <subcellularLocation>
        <location evidence="2">Cytoplasm</location>
        <location evidence="2">Cytoskeleton</location>
    </subcellularLocation>
</comment>
<dbReference type="GO" id="GO:0071933">
    <property type="term" value="F:Arp2/3 complex binding"/>
    <property type="evidence" value="ECO:0007669"/>
    <property type="project" value="TreeGrafter"/>
</dbReference>
<feature type="compositionally biased region" description="Polar residues" evidence="3">
    <location>
        <begin position="714"/>
        <end position="726"/>
    </location>
</feature>
<feature type="compositionally biased region" description="Low complexity" evidence="3">
    <location>
        <begin position="653"/>
        <end position="665"/>
    </location>
</feature>
<keyword evidence="2" id="KW-0963">Cytoplasm</keyword>